<dbReference type="AlphaFoldDB" id="W4QXR6"/>
<dbReference type="Proteomes" id="UP000018896">
    <property type="component" value="Unassembled WGS sequence"/>
</dbReference>
<protein>
    <submittedName>
        <fullName evidence="1">Uncharacterized protein</fullName>
    </submittedName>
</protein>
<dbReference type="eggNOG" id="ENOG5033MTQ">
    <property type="taxonomic scope" value="Bacteria"/>
</dbReference>
<dbReference type="STRING" id="1236973.JCM9157_4115"/>
<keyword evidence="2" id="KW-1185">Reference proteome</keyword>
<evidence type="ECO:0000313" key="2">
    <source>
        <dbReference type="Proteomes" id="UP000018896"/>
    </source>
</evidence>
<evidence type="ECO:0000313" key="1">
    <source>
        <dbReference type="EMBL" id="GAE36891.1"/>
    </source>
</evidence>
<accession>W4QXR6</accession>
<name>W4QXR6_HALA3</name>
<reference evidence="1 2" key="1">
    <citation type="journal article" date="2014" name="Genome Announc.">
        <title>Draft Genome Sequences of Three Alkaliphilic Bacillus Strains, Bacillus wakoensis JCM 9140T, Bacillus akibai JCM 9157T, and Bacillus hemicellulosilyticus JCM 9152T.</title>
        <authorList>
            <person name="Yuki M."/>
            <person name="Oshima K."/>
            <person name="Suda W."/>
            <person name="Oshida Y."/>
            <person name="Kitamura K."/>
            <person name="Iida T."/>
            <person name="Hattori M."/>
            <person name="Ohkuma M."/>
        </authorList>
    </citation>
    <scope>NUCLEOTIDE SEQUENCE [LARGE SCALE GENOMIC DNA]</scope>
    <source>
        <strain evidence="1 2">JCM 9157</strain>
    </source>
</reference>
<organism evidence="1 2">
    <name type="scientific">Halalkalibacter akibai (strain ATCC 43226 / DSM 21942 / CIP 109018 / JCM 9157 / 1139)</name>
    <name type="common">Bacillus akibai</name>
    <dbReference type="NCBI Taxonomy" id="1236973"/>
    <lineage>
        <taxon>Bacteria</taxon>
        <taxon>Bacillati</taxon>
        <taxon>Bacillota</taxon>
        <taxon>Bacilli</taxon>
        <taxon>Bacillales</taxon>
        <taxon>Bacillaceae</taxon>
        <taxon>Halalkalibacter</taxon>
    </lineage>
</organism>
<dbReference type="EMBL" id="BAUV01000046">
    <property type="protein sequence ID" value="GAE36891.1"/>
    <property type="molecule type" value="Genomic_DNA"/>
</dbReference>
<proteinExistence type="predicted"/>
<dbReference type="RefSeq" id="WP_035667134.1">
    <property type="nucleotide sequence ID" value="NZ_BAUV01000046.1"/>
</dbReference>
<sequence length="174" mass="20507">MSMIENQYVTFLQSPYRFLDKTVCFWKDAVQSVINEIVLTFSRIPHSTRTYLKALHIIGHYWSRLDKSIFESERQFVMTSVKVTDHLLSLLMSEKHIEEVTIQIDMLMESDNIIINEDGLILEKILLEVDEEMLSTYWNAALQFCLELTENLPKQIEVFDVLNGKRYVHFPQIS</sequence>
<dbReference type="OrthoDB" id="2695569at2"/>
<gene>
    <name evidence="1" type="ORF">JCM9157_4115</name>
</gene>
<comment type="caution">
    <text evidence="1">The sequence shown here is derived from an EMBL/GenBank/DDBJ whole genome shotgun (WGS) entry which is preliminary data.</text>
</comment>